<dbReference type="PROSITE" id="PS51186">
    <property type="entry name" value="GNAT"/>
    <property type="match status" value="1"/>
</dbReference>
<dbReference type="GO" id="GO:0008999">
    <property type="term" value="F:protein-N-terminal-alanine acetyltransferase activity"/>
    <property type="evidence" value="ECO:0007669"/>
    <property type="project" value="TreeGrafter"/>
</dbReference>
<dbReference type="InterPro" id="IPR000182">
    <property type="entry name" value="GNAT_dom"/>
</dbReference>
<dbReference type="RefSeq" id="WP_013385055.1">
    <property type="nucleotide sequence ID" value="NC_017384.1"/>
</dbReference>
<dbReference type="AlphaFoldDB" id="F9Y400"/>
<dbReference type="eggNOG" id="COG1670">
    <property type="taxonomic scope" value="Bacteria"/>
</dbReference>
<dbReference type="KEGG" id="kvl:KVU_1852"/>
<gene>
    <name evidence="2" type="ordered locus">KVU_1852</name>
</gene>
<evidence type="ECO:0000313" key="3">
    <source>
        <dbReference type="Proteomes" id="UP000000692"/>
    </source>
</evidence>
<dbReference type="InterPro" id="IPR016181">
    <property type="entry name" value="Acyl_CoA_acyltransferase"/>
</dbReference>
<keyword evidence="3" id="KW-1185">Reference proteome</keyword>
<proteinExistence type="predicted"/>
<dbReference type="HOGENOM" id="CLU_013985_3_6_5"/>
<dbReference type="OrthoDB" id="6293260at2"/>
<name>F9Y400_KETVW</name>
<dbReference type="PANTHER" id="PTHR43441">
    <property type="entry name" value="RIBOSOMAL-PROTEIN-SERINE ACETYLTRANSFERASE"/>
    <property type="match status" value="1"/>
</dbReference>
<evidence type="ECO:0000259" key="1">
    <source>
        <dbReference type="PROSITE" id="PS51186"/>
    </source>
</evidence>
<dbReference type="Gene3D" id="3.40.630.30">
    <property type="match status" value="1"/>
</dbReference>
<dbReference type="PANTHER" id="PTHR43441:SF11">
    <property type="entry name" value="RIBOSOMAL-PROTEIN-SERINE ACETYLTRANSFERASE"/>
    <property type="match status" value="1"/>
</dbReference>
<protein>
    <submittedName>
        <fullName evidence="2">Alanine acetyl transferase-like protein</fullName>
    </submittedName>
</protein>
<evidence type="ECO:0000313" key="2">
    <source>
        <dbReference type="EMBL" id="AEM41691.1"/>
    </source>
</evidence>
<accession>F9Y400</accession>
<dbReference type="Pfam" id="PF13302">
    <property type="entry name" value="Acetyltransf_3"/>
    <property type="match status" value="1"/>
</dbReference>
<keyword evidence="2" id="KW-0808">Transferase</keyword>
<dbReference type="SUPFAM" id="SSF55729">
    <property type="entry name" value="Acyl-CoA N-acyltransferases (Nat)"/>
    <property type="match status" value="1"/>
</dbReference>
<dbReference type="InterPro" id="IPR051908">
    <property type="entry name" value="Ribosomal_N-acetyltransferase"/>
</dbReference>
<dbReference type="GO" id="GO:0005737">
    <property type="term" value="C:cytoplasm"/>
    <property type="evidence" value="ECO:0007669"/>
    <property type="project" value="TreeGrafter"/>
</dbReference>
<feature type="domain" description="N-acetyltransferase" evidence="1">
    <location>
        <begin position="16"/>
        <end position="172"/>
    </location>
</feature>
<reference evidence="2 3" key="1">
    <citation type="journal article" date="2011" name="J. Bacteriol.">
        <title>Complete genome sequence of the industrial strain Ketogulonicigenium vulgare WSH-001.</title>
        <authorList>
            <person name="Liu L."/>
            <person name="Li Y."/>
            <person name="Zhang J."/>
            <person name="Zhou Z."/>
            <person name="Liu J."/>
            <person name="Li X."/>
            <person name="Zhou J."/>
            <person name="Du G."/>
            <person name="Wang L."/>
            <person name="Chen J."/>
        </authorList>
    </citation>
    <scope>NUCLEOTIDE SEQUENCE [LARGE SCALE GENOMIC DNA]</scope>
    <source>
        <strain evidence="2 3">WSH-001</strain>
    </source>
</reference>
<dbReference type="GO" id="GO:1990189">
    <property type="term" value="F:protein N-terminal-serine acetyltransferase activity"/>
    <property type="evidence" value="ECO:0007669"/>
    <property type="project" value="TreeGrafter"/>
</dbReference>
<dbReference type="Proteomes" id="UP000000692">
    <property type="component" value="Chromosome"/>
</dbReference>
<organism evidence="2 3">
    <name type="scientific">Ketogulonicigenium vulgare (strain WSH-001)</name>
    <dbReference type="NCBI Taxonomy" id="759362"/>
    <lineage>
        <taxon>Bacteria</taxon>
        <taxon>Pseudomonadati</taxon>
        <taxon>Pseudomonadota</taxon>
        <taxon>Alphaproteobacteria</taxon>
        <taxon>Rhodobacterales</taxon>
        <taxon>Roseobacteraceae</taxon>
        <taxon>Ketogulonicigenium</taxon>
    </lineage>
</organism>
<dbReference type="EMBL" id="CP002018">
    <property type="protein sequence ID" value="AEM41691.1"/>
    <property type="molecule type" value="Genomic_DNA"/>
</dbReference>
<sequence>MTAPYRLPTTFQTSRYHLRQATPDDAQAIFDAYGTDRNVTRYLAWRPHESVSDTAAFLQIAADQWDRGTGFAVVARPLAQPDQIIGMFHPQLFGHRLSYGYVLRASAWGQGCASEVMRWLVDHALSHPAIHRAEAFCDVDNPASARVMEKAGMQREGLLRRYFVHPNISDAPRDCLIYAKVR</sequence>